<organism evidence="10">
    <name type="scientific">Aquifex aeolicus</name>
    <dbReference type="NCBI Taxonomy" id="63363"/>
    <lineage>
        <taxon>Bacteria</taxon>
        <taxon>Pseudomonadati</taxon>
        <taxon>Aquificota</taxon>
        <taxon>Aquificia</taxon>
        <taxon>Aquificales</taxon>
        <taxon>Aquificaceae</taxon>
        <taxon>Aquifex</taxon>
    </lineage>
</organism>
<dbReference type="HAMAP" id="MF_00238">
    <property type="entry name" value="Cytidyl_kinase_type1"/>
    <property type="match status" value="1"/>
</dbReference>
<dbReference type="GO" id="GO:0005524">
    <property type="term" value="F:ATP binding"/>
    <property type="evidence" value="ECO:0007669"/>
    <property type="project" value="UniProtKB-UniRule"/>
</dbReference>
<evidence type="ECO:0000313" key="10">
    <source>
        <dbReference type="EMBL" id="HHJ64595.1"/>
    </source>
</evidence>
<name>A0A7C5Q971_AQUAO</name>
<comment type="caution">
    <text evidence="10">The sequence shown here is derived from an EMBL/GenBank/DDBJ whole genome shotgun (WGS) entry which is preliminary data.</text>
</comment>
<comment type="similarity">
    <text evidence="1 8">Belongs to the cytidylate kinase family. Type 1 subfamily.</text>
</comment>
<dbReference type="EC" id="2.7.4.25" evidence="8"/>
<evidence type="ECO:0000256" key="8">
    <source>
        <dbReference type="HAMAP-Rule" id="MF_00238"/>
    </source>
</evidence>
<dbReference type="GO" id="GO:0036431">
    <property type="term" value="F:dCMP kinase activity"/>
    <property type="evidence" value="ECO:0007669"/>
    <property type="project" value="InterPro"/>
</dbReference>
<proteinExistence type="inferred from homology"/>
<evidence type="ECO:0000256" key="4">
    <source>
        <dbReference type="ARBA" id="ARBA00022777"/>
    </source>
</evidence>
<keyword evidence="4 8" id="KW-0418">Kinase</keyword>
<evidence type="ECO:0000256" key="3">
    <source>
        <dbReference type="ARBA" id="ARBA00022741"/>
    </source>
</evidence>
<comment type="catalytic activity">
    <reaction evidence="6 8">
        <text>dCMP + ATP = dCDP + ADP</text>
        <dbReference type="Rhea" id="RHEA:25094"/>
        <dbReference type="ChEBI" id="CHEBI:30616"/>
        <dbReference type="ChEBI" id="CHEBI:57566"/>
        <dbReference type="ChEBI" id="CHEBI:58593"/>
        <dbReference type="ChEBI" id="CHEBI:456216"/>
        <dbReference type="EC" id="2.7.4.25"/>
    </reaction>
</comment>
<dbReference type="GO" id="GO:0006220">
    <property type="term" value="P:pyrimidine nucleotide metabolic process"/>
    <property type="evidence" value="ECO:0007669"/>
    <property type="project" value="UniProtKB-UniRule"/>
</dbReference>
<feature type="domain" description="Cytidylate kinase" evidence="9">
    <location>
        <begin position="3"/>
        <end position="215"/>
    </location>
</feature>
<dbReference type="InterPro" id="IPR027417">
    <property type="entry name" value="P-loop_NTPase"/>
</dbReference>
<evidence type="ECO:0000256" key="1">
    <source>
        <dbReference type="ARBA" id="ARBA00009427"/>
    </source>
</evidence>
<dbReference type="CDD" id="cd02020">
    <property type="entry name" value="CMPK"/>
    <property type="match status" value="1"/>
</dbReference>
<evidence type="ECO:0000256" key="7">
    <source>
        <dbReference type="ARBA" id="ARBA00048478"/>
    </source>
</evidence>
<dbReference type="InterPro" id="IPR011994">
    <property type="entry name" value="Cytidylate_kinase_dom"/>
</dbReference>
<dbReference type="SUPFAM" id="SSF52540">
    <property type="entry name" value="P-loop containing nucleoside triphosphate hydrolases"/>
    <property type="match status" value="1"/>
</dbReference>
<dbReference type="Pfam" id="PF02224">
    <property type="entry name" value="Cytidylate_kin"/>
    <property type="match status" value="1"/>
</dbReference>
<comment type="subcellular location">
    <subcellularLocation>
        <location evidence="8">Cytoplasm</location>
    </subcellularLocation>
</comment>
<keyword evidence="2 8" id="KW-0808">Transferase</keyword>
<keyword evidence="8" id="KW-0963">Cytoplasm</keyword>
<evidence type="ECO:0000256" key="5">
    <source>
        <dbReference type="ARBA" id="ARBA00022840"/>
    </source>
</evidence>
<dbReference type="Proteomes" id="UP000885792">
    <property type="component" value="Unassembled WGS sequence"/>
</dbReference>
<dbReference type="InterPro" id="IPR003136">
    <property type="entry name" value="Cytidylate_kin"/>
</dbReference>
<dbReference type="GO" id="GO:0005737">
    <property type="term" value="C:cytoplasm"/>
    <property type="evidence" value="ECO:0007669"/>
    <property type="project" value="UniProtKB-SubCell"/>
</dbReference>
<reference evidence="10" key="1">
    <citation type="journal article" date="2020" name="mSystems">
        <title>Genome- and Community-Level Interaction Insights into Carbon Utilization and Element Cycling Functions of Hydrothermarchaeota in Hydrothermal Sediment.</title>
        <authorList>
            <person name="Zhou Z."/>
            <person name="Liu Y."/>
            <person name="Xu W."/>
            <person name="Pan J."/>
            <person name="Luo Z.H."/>
            <person name="Li M."/>
        </authorList>
    </citation>
    <scope>NUCLEOTIDE SEQUENCE [LARGE SCALE GENOMIC DNA]</scope>
    <source>
        <strain evidence="10">HyVt-501</strain>
    </source>
</reference>
<feature type="binding site" evidence="8">
    <location>
        <begin position="7"/>
        <end position="15"/>
    </location>
    <ligand>
        <name>ATP</name>
        <dbReference type="ChEBI" id="CHEBI:30616"/>
    </ligand>
</feature>
<dbReference type="AlphaFoldDB" id="A0A7C5Q971"/>
<dbReference type="EMBL" id="DRNB01000246">
    <property type="protein sequence ID" value="HHJ64595.1"/>
    <property type="molecule type" value="Genomic_DNA"/>
</dbReference>
<comment type="catalytic activity">
    <reaction evidence="7 8">
        <text>CMP + ATP = CDP + ADP</text>
        <dbReference type="Rhea" id="RHEA:11600"/>
        <dbReference type="ChEBI" id="CHEBI:30616"/>
        <dbReference type="ChEBI" id="CHEBI:58069"/>
        <dbReference type="ChEBI" id="CHEBI:60377"/>
        <dbReference type="ChEBI" id="CHEBI:456216"/>
        <dbReference type="EC" id="2.7.4.25"/>
    </reaction>
</comment>
<dbReference type="NCBIfam" id="TIGR00017">
    <property type="entry name" value="cmk"/>
    <property type="match status" value="1"/>
</dbReference>
<evidence type="ECO:0000256" key="2">
    <source>
        <dbReference type="ARBA" id="ARBA00022679"/>
    </source>
</evidence>
<evidence type="ECO:0000259" key="9">
    <source>
        <dbReference type="Pfam" id="PF02224"/>
    </source>
</evidence>
<keyword evidence="5 8" id="KW-0067">ATP-binding</keyword>
<dbReference type="Gene3D" id="3.40.50.300">
    <property type="entry name" value="P-loop containing nucleotide triphosphate hydrolases"/>
    <property type="match status" value="1"/>
</dbReference>
<protein>
    <recommendedName>
        <fullName evidence="8">Cytidylate kinase</fullName>
        <shortName evidence="8">CK</shortName>
        <ecNumber evidence="8">2.7.4.25</ecNumber>
    </recommendedName>
    <alternativeName>
        <fullName evidence="8">Cytidine monophosphate kinase</fullName>
        <shortName evidence="8">CMP kinase</shortName>
    </alternativeName>
</protein>
<evidence type="ECO:0000256" key="6">
    <source>
        <dbReference type="ARBA" id="ARBA00047615"/>
    </source>
</evidence>
<sequence>MKIAIDGPAGSGKSSIARLLSKRLWIPYLETGLAYRAAGYLLLRTLGEREEVSWEEVEPLLDRIRIEPGLGETVVYVEGRPLLEELKDERVGNMASLVGTLPQFRERINRKFREIIGDRQMIVEGRDAGTNIVPEAQIKLFITASPEERAQRRLRQLREAGVQADYGEILSLIKERDRRDAERKDYPLKPAEDAILIDTTGLSLEEAVERILSLLAEIER</sequence>
<accession>A0A7C5Q971</accession>
<keyword evidence="3 8" id="KW-0547">Nucleotide-binding</keyword>
<gene>
    <name evidence="8 10" type="primary">cmk</name>
    <name evidence="10" type="ORF">ENJ61_06770</name>
</gene>